<accession>A0A7Z2NYJ4</accession>
<dbReference type="KEGG" id="schy:GVO57_04935"/>
<proteinExistence type="predicted"/>
<dbReference type="NCBIfam" id="TIGR02595">
    <property type="entry name" value="PEP_CTERM"/>
    <property type="match status" value="1"/>
</dbReference>
<keyword evidence="3" id="KW-1185">Reference proteome</keyword>
<name>A0A7Z2NYJ4_9SPHN</name>
<gene>
    <name evidence="2" type="ORF">GVO57_04935</name>
</gene>
<dbReference type="EMBL" id="CP047895">
    <property type="protein sequence ID" value="QHL91794.1"/>
    <property type="molecule type" value="Genomic_DNA"/>
</dbReference>
<feature type="domain" description="Ice-binding protein C-terminal" evidence="1">
    <location>
        <begin position="199"/>
        <end position="223"/>
    </location>
</feature>
<evidence type="ECO:0000313" key="3">
    <source>
        <dbReference type="Proteomes" id="UP000464468"/>
    </source>
</evidence>
<sequence length="231" mass="25267">MTVHSAAQAEVVIQRWPAAGFRPADTEFFFDNPSLFSGDSQIGQTYTAEYTGKLLSVDLLLTRGFIPNGPDPEFELSLFDRPGGSRLTKTTFTAPADLGPSFRWVSVDVSSANIFLTTGAKGFIVWNEAGLIPGLGRNQTIDWVGLYGPSESLYAGGKAFKKLSQNPNWERTRKLSVDDFTKNDVDLAFRLHIDTSFAAIPEPATWAMMIGGFGLTGMTLRRRNGTSVRCA</sequence>
<dbReference type="NCBIfam" id="NF035944">
    <property type="entry name" value="PEPxxWA-CTERM"/>
    <property type="match status" value="1"/>
</dbReference>
<dbReference type="AlphaFoldDB" id="A0A7Z2NYJ4"/>
<evidence type="ECO:0000313" key="2">
    <source>
        <dbReference type="EMBL" id="QHL91794.1"/>
    </source>
</evidence>
<dbReference type="Proteomes" id="UP000464468">
    <property type="component" value="Chromosome"/>
</dbReference>
<reference evidence="2 3" key="1">
    <citation type="submission" date="2020-01" db="EMBL/GenBank/DDBJ databases">
        <title>Sphingomonas sp. C33 whole genome sequece.</title>
        <authorList>
            <person name="Park C."/>
        </authorList>
    </citation>
    <scope>NUCLEOTIDE SEQUENCE [LARGE SCALE GENOMIC DNA]</scope>
    <source>
        <strain evidence="2 3">C33</strain>
    </source>
</reference>
<organism evidence="2 3">
    <name type="scientific">Sphingomonas changnyeongensis</name>
    <dbReference type="NCBI Taxonomy" id="2698679"/>
    <lineage>
        <taxon>Bacteria</taxon>
        <taxon>Pseudomonadati</taxon>
        <taxon>Pseudomonadota</taxon>
        <taxon>Alphaproteobacteria</taxon>
        <taxon>Sphingomonadales</taxon>
        <taxon>Sphingomonadaceae</taxon>
        <taxon>Sphingomonas</taxon>
    </lineage>
</organism>
<dbReference type="Pfam" id="PF07589">
    <property type="entry name" value="PEP-CTERM"/>
    <property type="match status" value="1"/>
</dbReference>
<protein>
    <submittedName>
        <fullName evidence="2">PEPxxWA-CTERM sorting domain-containing protein</fullName>
    </submittedName>
</protein>
<evidence type="ECO:0000259" key="1">
    <source>
        <dbReference type="Pfam" id="PF07589"/>
    </source>
</evidence>
<dbReference type="InterPro" id="IPR013424">
    <property type="entry name" value="Ice-binding_C"/>
</dbReference>